<evidence type="ECO:0000313" key="5">
    <source>
        <dbReference type="Proteomes" id="UP000006512"/>
    </source>
</evidence>
<evidence type="ECO:0000313" key="4">
    <source>
        <dbReference type="EMBL" id="EGF93683.1"/>
    </source>
</evidence>
<dbReference type="InterPro" id="IPR050557">
    <property type="entry name" value="RTX_toxin/Mannuronan_C5-epim"/>
</dbReference>
<dbReference type="EMBL" id="GL883077">
    <property type="protein sequence ID" value="EGF93683.1"/>
    <property type="molecule type" value="Genomic_DNA"/>
</dbReference>
<accession>F4QGK2</accession>
<keyword evidence="5" id="KW-1185">Reference proteome</keyword>
<dbReference type="PANTHER" id="PTHR38340">
    <property type="entry name" value="S-LAYER PROTEIN"/>
    <property type="match status" value="1"/>
</dbReference>
<dbReference type="InterPro" id="IPR018511">
    <property type="entry name" value="Hemolysin-typ_Ca-bd_CS"/>
</dbReference>
<sequence>MAGLFSMRSDVNASALAAAPAVGAVLGAPYVGTGGNDTYAGGVDPDEIYGGQGDDVLSGGGGNDNLGGEIGNDTVSGDDGDDTVDGGHGDDSVWGGAGNDLVLGGEGADTMAGGAGNDTYYITNAGDTVVEAADEGTDWLHSQLSIDLTAIGVENVSLMTSVGTQLIGNGLNNVMYGNAGDDSFWGGAGNDSLNGFGGNDSLSGGTGDDTYFVDSSGDTVAEADGEGTDIVYTGATYSLVGRAVENAILLGVGNISLTGNALNNQLSGNAGTNGLNGGGGNDWLDGGNGADTLVGGLGDDTFYVDNLSDLAVELHHEGNDTVLSSVTYSLFGRAVETLMATGEGHVSLTGNSLANTVTGNSGNNALNGGTGKDTLTGGLGDDSYWVDNTGDKVVEASGEGFDTVFASVTYTLAGRYAEVLELTGAANLNATGNSVSNTLRGNGGNNTLNGLAGNDILTGNGGLDVFLFSAGSRADTVTDFTVADGDLINVNAYTGGVANAGLVTQSGLNVVINLGSGNVITVLNAAQADVLSHIVW</sequence>
<dbReference type="PRINTS" id="PR00313">
    <property type="entry name" value="CABNDNGRPT"/>
</dbReference>
<comment type="subcellular location">
    <subcellularLocation>
        <location evidence="1">Secreted</location>
    </subcellularLocation>
</comment>
<dbReference type="PROSITE" id="PS00330">
    <property type="entry name" value="HEMOLYSIN_CALCIUM"/>
    <property type="match status" value="2"/>
</dbReference>
<feature type="compositionally biased region" description="Gly residues" evidence="3">
    <location>
        <begin position="59"/>
        <end position="70"/>
    </location>
</feature>
<evidence type="ECO:0000256" key="1">
    <source>
        <dbReference type="ARBA" id="ARBA00004613"/>
    </source>
</evidence>
<dbReference type="GO" id="GO:0005509">
    <property type="term" value="F:calcium ion binding"/>
    <property type="evidence" value="ECO:0007669"/>
    <property type="project" value="InterPro"/>
</dbReference>
<evidence type="ECO:0000256" key="3">
    <source>
        <dbReference type="SAM" id="MobiDB-lite"/>
    </source>
</evidence>
<dbReference type="PANTHER" id="PTHR38340:SF1">
    <property type="entry name" value="S-LAYER PROTEIN"/>
    <property type="match status" value="1"/>
</dbReference>
<dbReference type="GO" id="GO:0005576">
    <property type="term" value="C:extracellular region"/>
    <property type="evidence" value="ECO:0007669"/>
    <property type="project" value="UniProtKB-SubCell"/>
</dbReference>
<dbReference type="InterPro" id="IPR001343">
    <property type="entry name" value="Hemolysn_Ca-bd"/>
</dbReference>
<organism evidence="4 5">
    <name type="scientific">Asticcacaulis biprosthecium C19</name>
    <dbReference type="NCBI Taxonomy" id="715226"/>
    <lineage>
        <taxon>Bacteria</taxon>
        <taxon>Pseudomonadati</taxon>
        <taxon>Pseudomonadota</taxon>
        <taxon>Alphaproteobacteria</taxon>
        <taxon>Caulobacterales</taxon>
        <taxon>Caulobacteraceae</taxon>
        <taxon>Asticcacaulis</taxon>
    </lineage>
</organism>
<dbReference type="AlphaFoldDB" id="F4QGK2"/>
<feature type="region of interest" description="Disordered" evidence="3">
    <location>
        <begin position="59"/>
        <end position="85"/>
    </location>
</feature>
<name>F4QGK2_9CAUL</name>
<dbReference type="eggNOG" id="COG2931">
    <property type="taxonomic scope" value="Bacteria"/>
</dbReference>
<dbReference type="Pfam" id="PF00353">
    <property type="entry name" value="HemolysinCabind"/>
    <property type="match status" value="6"/>
</dbReference>
<dbReference type="Gene3D" id="2.150.10.10">
    <property type="entry name" value="Serralysin-like metalloprotease, C-terminal"/>
    <property type="match status" value="5"/>
</dbReference>
<dbReference type="RefSeq" id="WP_006272885.1">
    <property type="nucleotide sequence ID" value="NZ_GL883077.1"/>
</dbReference>
<reference evidence="5" key="1">
    <citation type="submission" date="2011-03" db="EMBL/GenBank/DDBJ databases">
        <title>Draft genome sequence of Brevundimonas diminuta.</title>
        <authorList>
            <person name="Brown P.J.B."/>
            <person name="Buechlein A."/>
            <person name="Hemmerich C."/>
            <person name="Brun Y.V."/>
        </authorList>
    </citation>
    <scope>NUCLEOTIDE SEQUENCE [LARGE SCALE GENOMIC DNA]</scope>
    <source>
        <strain evidence="5">C19</strain>
    </source>
</reference>
<dbReference type="STRING" id="715226.ABI_21250"/>
<dbReference type="HOGENOM" id="CLU_542545_0_0_5"/>
<keyword evidence="2" id="KW-0964">Secreted</keyword>
<dbReference type="InterPro" id="IPR011049">
    <property type="entry name" value="Serralysin-like_metalloprot_C"/>
</dbReference>
<gene>
    <name evidence="4" type="ORF">ABI_21250</name>
</gene>
<dbReference type="Proteomes" id="UP000006512">
    <property type="component" value="Unassembled WGS sequence"/>
</dbReference>
<dbReference type="SUPFAM" id="SSF51120">
    <property type="entry name" value="beta-Roll"/>
    <property type="match status" value="5"/>
</dbReference>
<proteinExistence type="predicted"/>
<protein>
    <submittedName>
        <fullName evidence="4">Hemolysin-type calcium-binding repeat 2 copies family protein</fullName>
    </submittedName>
</protein>
<evidence type="ECO:0000256" key="2">
    <source>
        <dbReference type="ARBA" id="ARBA00022525"/>
    </source>
</evidence>